<evidence type="ECO:0000313" key="2">
    <source>
        <dbReference type="Proteomes" id="UP000195455"/>
    </source>
</evidence>
<proteinExistence type="predicted"/>
<dbReference type="Proteomes" id="UP000195455">
    <property type="component" value="Unassembled WGS sequence"/>
</dbReference>
<gene>
    <name evidence="1" type="ORF">B5G26_04505</name>
</gene>
<comment type="caution">
    <text evidence="1">The sequence shown here is derived from an EMBL/GenBank/DDBJ whole genome shotgun (WGS) entry which is preliminary data.</text>
</comment>
<accession>A0A1Y3U9X0</accession>
<dbReference type="EMBL" id="NFHM01000004">
    <property type="protein sequence ID" value="OUN44905.1"/>
    <property type="molecule type" value="Genomic_DNA"/>
</dbReference>
<reference evidence="2" key="1">
    <citation type="submission" date="2017-04" db="EMBL/GenBank/DDBJ databases">
        <title>Function of individual gut microbiota members based on whole genome sequencing of pure cultures obtained from chicken caecum.</title>
        <authorList>
            <person name="Medvecky M."/>
            <person name="Cejkova D."/>
            <person name="Polansky O."/>
            <person name="Karasova D."/>
            <person name="Kubasova T."/>
            <person name="Cizek A."/>
            <person name="Rychlik I."/>
        </authorList>
    </citation>
    <scope>NUCLEOTIDE SEQUENCE [LARGE SCALE GENOMIC DNA]</scope>
    <source>
        <strain evidence="2">An75</strain>
    </source>
</reference>
<organism evidence="1 2">
    <name type="scientific">Anaerotignum lactatifermentans</name>
    <dbReference type="NCBI Taxonomy" id="160404"/>
    <lineage>
        <taxon>Bacteria</taxon>
        <taxon>Bacillati</taxon>
        <taxon>Bacillota</taxon>
        <taxon>Clostridia</taxon>
        <taxon>Lachnospirales</taxon>
        <taxon>Anaerotignaceae</taxon>
        <taxon>Anaerotignum</taxon>
    </lineage>
</organism>
<sequence>MAFVNGFFLIFPKKIKNPANDREIGANAGISGIQHTKNPAAKVPFYARFGCIDGVILFCKLRRKKIEKPPETYCFRWFWYVEKRSFILFSKTLKGLGNEGVNTFASQMPAINGCPHLLRCGVPRMESQGEKPKFQGF</sequence>
<evidence type="ECO:0000313" key="1">
    <source>
        <dbReference type="EMBL" id="OUN44905.1"/>
    </source>
</evidence>
<name>A0A1Y3U9X0_9FIRM</name>
<dbReference type="AlphaFoldDB" id="A0A1Y3U9X0"/>
<protein>
    <submittedName>
        <fullName evidence="1">Uncharacterized protein</fullName>
    </submittedName>
</protein>